<dbReference type="SMART" id="SM00662">
    <property type="entry name" value="RPOLD"/>
    <property type="match status" value="1"/>
</dbReference>
<evidence type="ECO:0000256" key="4">
    <source>
        <dbReference type="ARBA" id="ARBA00023242"/>
    </source>
</evidence>
<dbReference type="GO" id="GO:0003899">
    <property type="term" value="F:DNA-directed RNA polymerase activity"/>
    <property type="evidence" value="ECO:0007669"/>
    <property type="project" value="InterPro"/>
</dbReference>
<dbReference type="AlphaFoldDB" id="A0A6A7GA99"/>
<proteinExistence type="evidence at transcript level"/>
<protein>
    <recommendedName>
        <fullName evidence="6">DNA-directed RNA polymerase II subunit RPB3</fullName>
    </recommendedName>
</protein>
<evidence type="ECO:0000256" key="5">
    <source>
        <dbReference type="ARBA" id="ARBA00025804"/>
    </source>
</evidence>
<keyword evidence="2" id="KW-0240">DNA-directed RNA polymerase</keyword>
<dbReference type="InterPro" id="IPR022842">
    <property type="entry name" value="RNAP_Rpo3/Rpb3/RPAC1"/>
</dbReference>
<dbReference type="InterPro" id="IPR011263">
    <property type="entry name" value="DNA-dir_RNA_pol_RpoA/D/Rpb3"/>
</dbReference>
<comment type="similarity">
    <text evidence="5">Belongs to the archaeal Rpo3/eukaryotic RPB3 RNA polymerase subunit family.</text>
</comment>
<dbReference type="InterPro" id="IPR036643">
    <property type="entry name" value="RNApol_insert_sf"/>
</dbReference>
<evidence type="ECO:0000256" key="2">
    <source>
        <dbReference type="ARBA" id="ARBA00022478"/>
    </source>
</evidence>
<dbReference type="EMBL" id="IACT01009097">
    <property type="protein sequence ID" value="LAC28208.1"/>
    <property type="molecule type" value="mRNA"/>
</dbReference>
<dbReference type="HAMAP" id="MF_00320">
    <property type="entry name" value="RNApol_arch_Rpo3"/>
    <property type="match status" value="1"/>
</dbReference>
<dbReference type="InterPro" id="IPR036603">
    <property type="entry name" value="RBP11-like"/>
</dbReference>
<dbReference type="Gene3D" id="3.30.1360.10">
    <property type="entry name" value="RNA polymerase, RBP11-like subunit"/>
    <property type="match status" value="1"/>
</dbReference>
<evidence type="ECO:0000256" key="6">
    <source>
        <dbReference type="ARBA" id="ARBA00072506"/>
    </source>
</evidence>
<reference evidence="8" key="1">
    <citation type="submission" date="2017-11" db="EMBL/GenBank/DDBJ databases">
        <title>The sensing device of the deep-sea amphipod.</title>
        <authorList>
            <person name="Kobayashi H."/>
            <person name="Nagahama T."/>
            <person name="Arai W."/>
            <person name="Sasagawa Y."/>
            <person name="Umeda M."/>
            <person name="Hayashi T."/>
            <person name="Nikaido I."/>
            <person name="Watanabe H."/>
            <person name="Oguri K."/>
            <person name="Kitazato H."/>
            <person name="Fujioka K."/>
            <person name="Kido Y."/>
            <person name="Takami H."/>
        </authorList>
    </citation>
    <scope>NUCLEOTIDE SEQUENCE</scope>
    <source>
        <tissue evidence="8">Whole body</tissue>
    </source>
</reference>
<accession>A0A6A7GA99</accession>
<comment type="subcellular location">
    <subcellularLocation>
        <location evidence="1">Nucleus</location>
    </subcellularLocation>
</comment>
<dbReference type="InterPro" id="IPR050518">
    <property type="entry name" value="Rpo3/RPB3_RNA_Pol_subunit"/>
</dbReference>
<dbReference type="InterPro" id="IPR011262">
    <property type="entry name" value="DNA-dir_RNA_pol_insert"/>
</dbReference>
<dbReference type="InterPro" id="IPR001514">
    <property type="entry name" value="DNA-dir_RNA_pol_30-40kDasu_CS"/>
</dbReference>
<evidence type="ECO:0000259" key="7">
    <source>
        <dbReference type="SMART" id="SM00662"/>
    </source>
</evidence>
<keyword evidence="3" id="KW-0804">Transcription</keyword>
<dbReference type="PANTHER" id="PTHR11800">
    <property type="entry name" value="DNA-DIRECTED RNA POLYMERASE"/>
    <property type="match status" value="1"/>
</dbReference>
<evidence type="ECO:0000313" key="8">
    <source>
        <dbReference type="EMBL" id="LAC28208.1"/>
    </source>
</evidence>
<dbReference type="Pfam" id="PF01000">
    <property type="entry name" value="RNA_pol_A_bac"/>
    <property type="match status" value="1"/>
</dbReference>
<dbReference type="SUPFAM" id="SSF56553">
    <property type="entry name" value="Insert subdomain of RNA polymerase alpha subunit"/>
    <property type="match status" value="1"/>
</dbReference>
<feature type="domain" description="DNA-directed RNA polymerase RpoA/D/Rpb3-type" evidence="7">
    <location>
        <begin position="15"/>
        <end position="292"/>
    </location>
</feature>
<dbReference type="FunFam" id="2.170.120.12:FF:000002">
    <property type="entry name" value="DNA-directed RNA polymerase II subunit RPB3"/>
    <property type="match status" value="1"/>
</dbReference>
<dbReference type="Gene3D" id="2.170.120.12">
    <property type="entry name" value="DNA-directed RNA polymerase, insert domain"/>
    <property type="match status" value="1"/>
</dbReference>
<dbReference type="Pfam" id="PF01193">
    <property type="entry name" value="RNA_pol_L"/>
    <property type="match status" value="1"/>
</dbReference>
<organism evidence="8">
    <name type="scientific">Hirondellea gigas</name>
    <dbReference type="NCBI Taxonomy" id="1518452"/>
    <lineage>
        <taxon>Eukaryota</taxon>
        <taxon>Metazoa</taxon>
        <taxon>Ecdysozoa</taxon>
        <taxon>Arthropoda</taxon>
        <taxon>Crustacea</taxon>
        <taxon>Multicrustacea</taxon>
        <taxon>Malacostraca</taxon>
        <taxon>Eumalacostraca</taxon>
        <taxon>Peracarida</taxon>
        <taxon>Amphipoda</taxon>
        <taxon>Amphilochidea</taxon>
        <taxon>Lysianassida</taxon>
        <taxon>Lysianassidira</taxon>
        <taxon>Lysianassoidea</taxon>
        <taxon>Lysianassidae</taxon>
        <taxon>Hirondellea</taxon>
    </lineage>
</organism>
<evidence type="ECO:0000256" key="1">
    <source>
        <dbReference type="ARBA" id="ARBA00004123"/>
    </source>
</evidence>
<dbReference type="GO" id="GO:0006366">
    <property type="term" value="P:transcription by RNA polymerase II"/>
    <property type="evidence" value="ECO:0007669"/>
    <property type="project" value="TreeGrafter"/>
</dbReference>
<dbReference type="GO" id="GO:0046983">
    <property type="term" value="F:protein dimerization activity"/>
    <property type="evidence" value="ECO:0007669"/>
    <property type="project" value="InterPro"/>
</dbReference>
<dbReference type="PROSITE" id="PS00446">
    <property type="entry name" value="RNA_POL_D_30KD"/>
    <property type="match status" value="1"/>
</dbReference>
<dbReference type="GO" id="GO:0005665">
    <property type="term" value="C:RNA polymerase II, core complex"/>
    <property type="evidence" value="ECO:0007669"/>
    <property type="project" value="TreeGrafter"/>
</dbReference>
<dbReference type="PANTHER" id="PTHR11800:SF2">
    <property type="entry name" value="DNA-DIRECTED RNA POLYMERASE II SUBUNIT RPB3"/>
    <property type="match status" value="1"/>
</dbReference>
<evidence type="ECO:0000256" key="3">
    <source>
        <dbReference type="ARBA" id="ARBA00023163"/>
    </source>
</evidence>
<name>A0A6A7GA99_9CRUS</name>
<sequence length="307" mass="34238">MSKAEIEILELSGESIRFVLSNTDPSVANALRRVMISEVPTMAFDFVDIKINDSVLHDEFLAHRLGLIPLQSFNVDEFNYARDCDCDENCARCAVKFSLRMRCTGETQSVFSSDITNVSHGSEAGAKVQPVVFRDATPGGDGSRILVVKLGKNQDIEADLIARKGIAKEHAKWQSVSVAVFAYDPDITLDAAQTDQLSDDQRKEFVACCPTKVFTLDDHNKQVSCTQPRNCMYCDECVRKAEEFGRPDLVTVRQKPDRFIFTVETTGSLRPEQVVVMALKVLCGKLSGLRSPLPLQQFDEIELDDDF</sequence>
<dbReference type="GO" id="GO:0003677">
    <property type="term" value="F:DNA binding"/>
    <property type="evidence" value="ECO:0007669"/>
    <property type="project" value="InterPro"/>
</dbReference>
<dbReference type="NCBIfam" id="NF001988">
    <property type="entry name" value="PRK00783.1"/>
    <property type="match status" value="1"/>
</dbReference>
<keyword evidence="4" id="KW-0539">Nucleus</keyword>
<dbReference type="SUPFAM" id="SSF55257">
    <property type="entry name" value="RBP11-like subunits of RNA polymerase"/>
    <property type="match status" value="1"/>
</dbReference>